<keyword evidence="7" id="KW-1185">Reference proteome</keyword>
<comment type="catalytic activity">
    <reaction evidence="1">
        <text>Hydrolyzes the link between N-acetylmuramoyl residues and L-amino acid residues in certain cell-wall glycopeptides.</text>
        <dbReference type="EC" id="3.5.1.28"/>
    </reaction>
</comment>
<dbReference type="EMBL" id="JBBLZC010000001">
    <property type="protein sequence ID" value="MEK0081936.1"/>
    <property type="molecule type" value="Genomic_DNA"/>
</dbReference>
<evidence type="ECO:0000256" key="4">
    <source>
        <dbReference type="SAM" id="MobiDB-lite"/>
    </source>
</evidence>
<feature type="compositionally biased region" description="Low complexity" evidence="4">
    <location>
        <begin position="172"/>
        <end position="184"/>
    </location>
</feature>
<evidence type="ECO:0000256" key="3">
    <source>
        <dbReference type="ARBA" id="ARBA00022801"/>
    </source>
</evidence>
<accession>A0ABU8XL57</accession>
<dbReference type="SUPFAM" id="SSF53187">
    <property type="entry name" value="Zn-dependent exopeptidases"/>
    <property type="match status" value="1"/>
</dbReference>
<feature type="region of interest" description="Disordered" evidence="4">
    <location>
        <begin position="165"/>
        <end position="196"/>
    </location>
</feature>
<dbReference type="EC" id="3.5.1.28" evidence="2"/>
<dbReference type="InterPro" id="IPR021731">
    <property type="entry name" value="AMIN_dom"/>
</dbReference>
<evidence type="ECO:0000259" key="5">
    <source>
        <dbReference type="SMART" id="SM00646"/>
    </source>
</evidence>
<dbReference type="InterPro" id="IPR002508">
    <property type="entry name" value="MurNAc-LAA_cat"/>
</dbReference>
<protein>
    <recommendedName>
        <fullName evidence="2">N-acetylmuramoyl-L-alanine amidase</fullName>
        <ecNumber evidence="2">3.5.1.28</ecNumber>
    </recommendedName>
</protein>
<dbReference type="Pfam" id="PF01520">
    <property type="entry name" value="Amidase_3"/>
    <property type="match status" value="1"/>
</dbReference>
<dbReference type="PANTHER" id="PTHR30404:SF0">
    <property type="entry name" value="N-ACETYLMURAMOYL-L-ALANINE AMIDASE AMIC"/>
    <property type="match status" value="1"/>
</dbReference>
<dbReference type="Pfam" id="PF11741">
    <property type="entry name" value="AMIN"/>
    <property type="match status" value="1"/>
</dbReference>
<dbReference type="PANTHER" id="PTHR30404">
    <property type="entry name" value="N-ACETYLMURAMOYL-L-ALANINE AMIDASE"/>
    <property type="match status" value="1"/>
</dbReference>
<proteinExistence type="predicted"/>
<feature type="domain" description="MurNAc-LAA" evidence="5">
    <location>
        <begin position="267"/>
        <end position="421"/>
    </location>
</feature>
<evidence type="ECO:0000313" key="7">
    <source>
        <dbReference type="Proteomes" id="UP001375743"/>
    </source>
</evidence>
<dbReference type="SMART" id="SM00646">
    <property type="entry name" value="Ami_3"/>
    <property type="match status" value="1"/>
</dbReference>
<evidence type="ECO:0000256" key="2">
    <source>
        <dbReference type="ARBA" id="ARBA00011901"/>
    </source>
</evidence>
<comment type="caution">
    <text evidence="6">The sequence shown here is derived from an EMBL/GenBank/DDBJ whole genome shotgun (WGS) entry which is preliminary data.</text>
</comment>
<keyword evidence="3" id="KW-0378">Hydrolase</keyword>
<reference evidence="6 7" key="1">
    <citation type="submission" date="2024-01" db="EMBL/GenBank/DDBJ databases">
        <title>Multi-omics insights into the function and evolution of sodium benzoate biodegradation pathways in Benzoatithermus flavus gen. nov., sp. nov. from hot spring.</title>
        <authorList>
            <person name="Hu C.-J."/>
            <person name="Li W.-J."/>
        </authorList>
    </citation>
    <scope>NUCLEOTIDE SEQUENCE [LARGE SCALE GENOMIC DNA]</scope>
    <source>
        <strain evidence="6 7">SYSU G07066</strain>
    </source>
</reference>
<dbReference type="CDD" id="cd02696">
    <property type="entry name" value="MurNAc-LAA"/>
    <property type="match status" value="1"/>
</dbReference>
<evidence type="ECO:0000256" key="1">
    <source>
        <dbReference type="ARBA" id="ARBA00001561"/>
    </source>
</evidence>
<dbReference type="Gene3D" id="3.40.630.40">
    <property type="entry name" value="Zn-dependent exopeptidases"/>
    <property type="match status" value="1"/>
</dbReference>
<dbReference type="RefSeq" id="WP_418157776.1">
    <property type="nucleotide sequence ID" value="NZ_JBBLZC010000001.1"/>
</dbReference>
<dbReference type="InterPro" id="IPR050695">
    <property type="entry name" value="N-acetylmuramoyl_amidase_3"/>
</dbReference>
<dbReference type="Gene3D" id="2.60.40.3500">
    <property type="match status" value="1"/>
</dbReference>
<organism evidence="6 7">
    <name type="scientific">Benzoatithermus flavus</name>
    <dbReference type="NCBI Taxonomy" id="3108223"/>
    <lineage>
        <taxon>Bacteria</taxon>
        <taxon>Pseudomonadati</taxon>
        <taxon>Pseudomonadota</taxon>
        <taxon>Alphaproteobacteria</taxon>
        <taxon>Geminicoccales</taxon>
        <taxon>Geminicoccaceae</taxon>
        <taxon>Benzoatithermus</taxon>
    </lineage>
</organism>
<gene>
    <name evidence="6" type="ORF">U1T56_02140</name>
</gene>
<sequence>MRTLHHWHVPRGLARGARRQISSRCGFPPFVLLCLILLFGLLASAAWADPGQVSGLRFGINGQTTRVVLDLDRTLNYEVSVERDPSRLVVDLEEVRWQLGANTDTRPRGLVRAHRYGLVTPGRSRLVVDMARPFTIRNTMLLPPSADSSHYRLVIDLTPDREVPAGSAAVEPAAGTRTRAAAPRVPSPRPDGAAPKAAAVRKAVPVVVLDPGHGGVDPGAIAVTGKYEKDIVLAMARQLAKVIESTGRYRVAFTRDDDTFIRLRDRIARARELGGQIFISLHADSLDAAEQRGASVYTLSETASDEEAARLASKENRADILSSTDLSQHDAAVATILLDLAQRDTNNRSIAFADILAEELAKVSPLLRKHRRFAGFAVLKSPDMPSVLLELGYLSNPVDARNLTRSAYRVQVARAVVRALDRFFSDHRS</sequence>
<dbReference type="Proteomes" id="UP001375743">
    <property type="component" value="Unassembled WGS sequence"/>
</dbReference>
<name>A0ABU8XL57_9PROT</name>
<evidence type="ECO:0000313" key="6">
    <source>
        <dbReference type="EMBL" id="MEK0081936.1"/>
    </source>
</evidence>